<organism evidence="14 15">
    <name type="scientific">Monosporascus cannonballus</name>
    <dbReference type="NCBI Taxonomy" id="155416"/>
    <lineage>
        <taxon>Eukaryota</taxon>
        <taxon>Fungi</taxon>
        <taxon>Dikarya</taxon>
        <taxon>Ascomycota</taxon>
        <taxon>Pezizomycotina</taxon>
        <taxon>Sordariomycetes</taxon>
        <taxon>Xylariomycetidae</taxon>
        <taxon>Xylariales</taxon>
        <taxon>Xylariales incertae sedis</taxon>
        <taxon>Monosporascus</taxon>
    </lineage>
</organism>
<evidence type="ECO:0000256" key="2">
    <source>
        <dbReference type="ARBA" id="ARBA00006842"/>
    </source>
</evidence>
<gene>
    <name evidence="14" type="ORF">DL762_002844</name>
</gene>
<evidence type="ECO:0000256" key="7">
    <source>
        <dbReference type="ARBA" id="ARBA00022792"/>
    </source>
</evidence>
<dbReference type="InterPro" id="IPR036228">
    <property type="entry name" value="ATP_synth_F0_dsu_sf_mt"/>
</dbReference>
<evidence type="ECO:0000256" key="3">
    <source>
        <dbReference type="ARBA" id="ARBA00021688"/>
    </source>
</evidence>
<keyword evidence="5" id="KW-0138">CF(0)</keyword>
<evidence type="ECO:0000256" key="8">
    <source>
        <dbReference type="ARBA" id="ARBA00023065"/>
    </source>
</evidence>
<accession>A0ABY0HC94</accession>
<evidence type="ECO:0000256" key="13">
    <source>
        <dbReference type="SAM" id="MobiDB-lite"/>
    </source>
</evidence>
<evidence type="ECO:0000256" key="11">
    <source>
        <dbReference type="ARBA" id="ARBA00023310"/>
    </source>
</evidence>
<evidence type="ECO:0000256" key="12">
    <source>
        <dbReference type="SAM" id="Coils"/>
    </source>
</evidence>
<reference evidence="14 15" key="1">
    <citation type="submission" date="2018-06" db="EMBL/GenBank/DDBJ databases">
        <title>Complete Genomes of Monosporascus.</title>
        <authorList>
            <person name="Robinson A.J."/>
            <person name="Natvig D.O."/>
        </authorList>
    </citation>
    <scope>NUCLEOTIDE SEQUENCE [LARGE SCALE GENOMIC DNA]</scope>
    <source>
        <strain evidence="14 15">CBS 609.92</strain>
    </source>
</reference>
<evidence type="ECO:0000313" key="14">
    <source>
        <dbReference type="EMBL" id="RYO90119.1"/>
    </source>
</evidence>
<keyword evidence="6" id="KW-0375">Hydrogen ion transport</keyword>
<comment type="similarity">
    <text evidence="2">Belongs to the ATPase d subunit family.</text>
</comment>
<evidence type="ECO:0000256" key="1">
    <source>
        <dbReference type="ARBA" id="ARBA00004273"/>
    </source>
</evidence>
<dbReference type="Pfam" id="PF05873">
    <property type="entry name" value="Mt_ATP-synt_D"/>
    <property type="match status" value="1"/>
</dbReference>
<keyword evidence="9" id="KW-0496">Mitochondrion</keyword>
<protein>
    <recommendedName>
        <fullName evidence="3">ATP synthase subunit d, mitochondrial</fullName>
    </recommendedName>
</protein>
<evidence type="ECO:0000256" key="5">
    <source>
        <dbReference type="ARBA" id="ARBA00022547"/>
    </source>
</evidence>
<dbReference type="Gene3D" id="6.10.280.70">
    <property type="match status" value="1"/>
</dbReference>
<evidence type="ECO:0000256" key="10">
    <source>
        <dbReference type="ARBA" id="ARBA00023136"/>
    </source>
</evidence>
<dbReference type="InterPro" id="IPR008689">
    <property type="entry name" value="ATP_synth_F0_dsu_mt"/>
</dbReference>
<evidence type="ECO:0000256" key="4">
    <source>
        <dbReference type="ARBA" id="ARBA00022448"/>
    </source>
</evidence>
<comment type="caution">
    <text evidence="14">The sequence shown here is derived from an EMBL/GenBank/DDBJ whole genome shotgun (WGS) entry which is preliminary data.</text>
</comment>
<keyword evidence="10" id="KW-0472">Membrane</keyword>
<feature type="coiled-coil region" evidence="12">
    <location>
        <begin position="151"/>
        <end position="178"/>
    </location>
</feature>
<dbReference type="EMBL" id="QJNS01000061">
    <property type="protein sequence ID" value="RYO90119.1"/>
    <property type="molecule type" value="Genomic_DNA"/>
</dbReference>
<evidence type="ECO:0000256" key="9">
    <source>
        <dbReference type="ARBA" id="ARBA00023128"/>
    </source>
</evidence>
<keyword evidence="11" id="KW-0066">ATP synthesis</keyword>
<keyword evidence="4" id="KW-0813">Transport</keyword>
<proteinExistence type="inferred from homology"/>
<keyword evidence="12" id="KW-0175">Coiled coil</keyword>
<name>A0ABY0HC94_9PEZI</name>
<comment type="subcellular location">
    <subcellularLocation>
        <location evidence="1">Mitochondrion inner membrane</location>
    </subcellularLocation>
</comment>
<dbReference type="PANTHER" id="PTHR12700">
    <property type="entry name" value="ATP SYNTHASE SUBUNIT D, MITOCHONDRIAL"/>
    <property type="match status" value="1"/>
</dbReference>
<dbReference type="SUPFAM" id="SSF161065">
    <property type="entry name" value="ATP synthase D chain-like"/>
    <property type="match status" value="1"/>
</dbReference>
<evidence type="ECO:0000313" key="15">
    <source>
        <dbReference type="Proteomes" id="UP000294003"/>
    </source>
</evidence>
<keyword evidence="15" id="KW-1185">Reference proteome</keyword>
<dbReference type="Proteomes" id="UP000294003">
    <property type="component" value="Unassembled WGS sequence"/>
</dbReference>
<keyword evidence="8" id="KW-0406">Ion transport</keyword>
<evidence type="ECO:0000256" key="6">
    <source>
        <dbReference type="ARBA" id="ARBA00022781"/>
    </source>
</evidence>
<keyword evidence="7" id="KW-0999">Mitochondrion inner membrane</keyword>
<sequence length="476" mass="51930">MAAVGQPPHEELLRDAPSIPYRKPSLLETLIPQLTPAFPLPKTSELISFPAEQPRSAALKLDWAKVTTSLGLRGQTAASLQAFKQRNENARRRVAALQEQATTVDFAHYRSVLKNRAVVDEVERRFKEFKPATYDVQRQLKAIDAFEVEAVRNAEQTKEKVDLELQDLQKTLRNIEEARPFDELTVEEVAAAEPSIDEKTAKLVSKGRWTVPGYKVRLPPSFFMAAAVDHVRVADKSSRLGKIRRPLPAIDDPPPPPPPAHTIPFSLCTLELPRNPNVAKEKSTRCRSRPPAIAKRPPFGARAPRHRGGAAELSASFGPPDSAGDGKSTALLRCTPKPAILPDRARGPPFPGWLPGAQAPGCPPASPNPSDEGTHVDVPRPATTVTPGFERPTLLREALGCLSLRVKHPEDADAAEPLRRRSGAQLYTVAGEIVPETPKISGALTYWNADFGKRRARSQAVTGAVAPINQNHYSGA</sequence>
<feature type="region of interest" description="Disordered" evidence="13">
    <location>
        <begin position="278"/>
        <end position="377"/>
    </location>
</feature>